<evidence type="ECO:0000256" key="1">
    <source>
        <dbReference type="SAM" id="MobiDB-lite"/>
    </source>
</evidence>
<protein>
    <submittedName>
        <fullName evidence="3">GAF domain-containing protein</fullName>
    </submittedName>
</protein>
<name>A0A5D8ZBJ5_9GAMM</name>
<feature type="region of interest" description="Disordered" evidence="1">
    <location>
        <begin position="1"/>
        <end position="22"/>
    </location>
</feature>
<evidence type="ECO:0000313" key="3">
    <source>
        <dbReference type="EMBL" id="TZF91423.1"/>
    </source>
</evidence>
<proteinExistence type="predicted"/>
<comment type="caution">
    <text evidence="3">The sequence shown here is derived from an EMBL/GenBank/DDBJ whole genome shotgun (WGS) entry which is preliminary data.</text>
</comment>
<dbReference type="InterPro" id="IPR029016">
    <property type="entry name" value="GAF-like_dom_sf"/>
</dbReference>
<dbReference type="Gene3D" id="3.30.450.40">
    <property type="match status" value="1"/>
</dbReference>
<keyword evidence="4" id="KW-1185">Reference proteome</keyword>
<accession>A0A5D8ZBJ5</accession>
<dbReference type="Pfam" id="PF13185">
    <property type="entry name" value="GAF_2"/>
    <property type="match status" value="1"/>
</dbReference>
<dbReference type="AlphaFoldDB" id="A0A5D8ZBJ5"/>
<evidence type="ECO:0000313" key="4">
    <source>
        <dbReference type="Proteomes" id="UP000323164"/>
    </source>
</evidence>
<dbReference type="OrthoDB" id="6168558at2"/>
<dbReference type="EMBL" id="VTRV01000009">
    <property type="protein sequence ID" value="TZF91423.1"/>
    <property type="molecule type" value="Genomic_DNA"/>
</dbReference>
<dbReference type="SMART" id="SM00065">
    <property type="entry name" value="GAF"/>
    <property type="match status" value="1"/>
</dbReference>
<reference evidence="3 4" key="1">
    <citation type="submission" date="2019-08" db="EMBL/GenBank/DDBJ databases">
        <title>Draft genome sequence of Lysobacter sp. UKS-15.</title>
        <authorList>
            <person name="Im W.-T."/>
        </authorList>
    </citation>
    <scope>NUCLEOTIDE SEQUENCE [LARGE SCALE GENOMIC DNA]</scope>
    <source>
        <strain evidence="3 4">UKS-15</strain>
    </source>
</reference>
<feature type="domain" description="GAF" evidence="2">
    <location>
        <begin position="80"/>
        <end position="249"/>
    </location>
</feature>
<organism evidence="3 4">
    <name type="scientific">Cognatilysobacter lacus</name>
    <dbReference type="NCBI Taxonomy" id="1643323"/>
    <lineage>
        <taxon>Bacteria</taxon>
        <taxon>Pseudomonadati</taxon>
        <taxon>Pseudomonadota</taxon>
        <taxon>Gammaproteobacteria</taxon>
        <taxon>Lysobacterales</taxon>
        <taxon>Lysobacteraceae</taxon>
        <taxon>Cognatilysobacter</taxon>
    </lineage>
</organism>
<dbReference type="SUPFAM" id="SSF55781">
    <property type="entry name" value="GAF domain-like"/>
    <property type="match status" value="1"/>
</dbReference>
<sequence>MRACQSRVASAGAPDARSPTCARDRSRLIPAVRGTFDTAATTLNVAGALHAAPGRARRNVGRVEWAGGSGQKPARWRMDEIARACEIALKQIARDVPLDDVLAGLAHAAEAVAGEGCAASVLVLDDAGLLRNGASASLPSHYLAAIDGIQPHPDVGTCAAAAATGEIVLTPNFLDDGKWTELRHLPLAIGFVGAWSMPIKARDGRVLGTFGTYFRDIREPGDIERAALQRLARVAAEALEHARRPVPDEA</sequence>
<dbReference type="Proteomes" id="UP000323164">
    <property type="component" value="Unassembled WGS sequence"/>
</dbReference>
<evidence type="ECO:0000259" key="2">
    <source>
        <dbReference type="SMART" id="SM00065"/>
    </source>
</evidence>
<gene>
    <name evidence="3" type="ORF">FW784_01700</name>
</gene>
<dbReference type="InterPro" id="IPR003018">
    <property type="entry name" value="GAF"/>
</dbReference>